<dbReference type="GO" id="GO:0015074">
    <property type="term" value="P:DNA integration"/>
    <property type="evidence" value="ECO:0007669"/>
    <property type="project" value="UniProtKB-KW"/>
</dbReference>
<dbReference type="PANTHER" id="PTHR30629:SF2">
    <property type="entry name" value="PROPHAGE INTEGRASE INTS-RELATED"/>
    <property type="match status" value="1"/>
</dbReference>
<dbReference type="Proteomes" id="UP000599024">
    <property type="component" value="Unassembled WGS sequence"/>
</dbReference>
<dbReference type="Pfam" id="PF22022">
    <property type="entry name" value="Phage_int_M"/>
    <property type="match status" value="1"/>
</dbReference>
<dbReference type="InterPro" id="IPR053876">
    <property type="entry name" value="Phage_int_M"/>
</dbReference>
<evidence type="ECO:0000256" key="2">
    <source>
        <dbReference type="ARBA" id="ARBA00022908"/>
    </source>
</evidence>
<evidence type="ECO:0000259" key="4">
    <source>
        <dbReference type="Pfam" id="PF22022"/>
    </source>
</evidence>
<evidence type="ECO:0000256" key="3">
    <source>
        <dbReference type="ARBA" id="ARBA00023125"/>
    </source>
</evidence>
<feature type="domain" description="Phage integrase central" evidence="4">
    <location>
        <begin position="2"/>
        <end position="86"/>
    </location>
</feature>
<dbReference type="InterPro" id="IPR011010">
    <property type="entry name" value="DNA_brk_join_enz"/>
</dbReference>
<protein>
    <recommendedName>
        <fullName evidence="4">Phage integrase central domain-containing protein</fullName>
    </recommendedName>
</protein>
<dbReference type="GO" id="GO:0003677">
    <property type="term" value="F:DNA binding"/>
    <property type="evidence" value="ECO:0007669"/>
    <property type="project" value="UniProtKB-KW"/>
</dbReference>
<dbReference type="PANTHER" id="PTHR30629">
    <property type="entry name" value="PROPHAGE INTEGRASE"/>
    <property type="match status" value="1"/>
</dbReference>
<name>A0A8J6T9Q1_9BACT</name>
<dbReference type="InterPro" id="IPR010998">
    <property type="entry name" value="Integrase_recombinase_N"/>
</dbReference>
<dbReference type="InterPro" id="IPR050808">
    <property type="entry name" value="Phage_Integrase"/>
</dbReference>
<reference evidence="5 6" key="1">
    <citation type="submission" date="2020-08" db="EMBL/GenBank/DDBJ databases">
        <title>Bridging the membrane lipid divide: bacteria of the FCB group superphylum have the potential to synthesize archaeal ether lipids.</title>
        <authorList>
            <person name="Villanueva L."/>
            <person name="Von Meijenfeldt F.A.B."/>
            <person name="Westbye A.B."/>
            <person name="Yadav S."/>
            <person name="Hopmans E.C."/>
            <person name="Dutilh B.E."/>
            <person name="Sinninghe Damste J.S."/>
        </authorList>
    </citation>
    <scope>NUCLEOTIDE SEQUENCE [LARGE SCALE GENOMIC DNA]</scope>
    <source>
        <strain evidence="5">NIOZ-UU81</strain>
    </source>
</reference>
<evidence type="ECO:0000313" key="5">
    <source>
        <dbReference type="EMBL" id="MBC8208821.1"/>
    </source>
</evidence>
<dbReference type="Gene3D" id="1.10.150.130">
    <property type="match status" value="1"/>
</dbReference>
<dbReference type="AlphaFoldDB" id="A0A8J6T9Q1"/>
<evidence type="ECO:0000313" key="6">
    <source>
        <dbReference type="Proteomes" id="UP000599024"/>
    </source>
</evidence>
<comment type="similarity">
    <text evidence="1">Belongs to the 'phage' integrase family.</text>
</comment>
<keyword evidence="3" id="KW-0238">DNA-binding</keyword>
<sequence>MAEDWLADCAKRLKYPRISRRVYTKEIQPLIGDLSIDQVTPRDIRAIISKIAISGRPTIANDALTYSKQLFRHGIKLDLLTHNPAEPFNVSDAGGVEKNRTRALSYKELKSVFASFKENIS</sequence>
<organism evidence="5 6">
    <name type="scientific">Candidatus Desulfatifera sulfidica</name>
    <dbReference type="NCBI Taxonomy" id="2841691"/>
    <lineage>
        <taxon>Bacteria</taxon>
        <taxon>Pseudomonadati</taxon>
        <taxon>Thermodesulfobacteriota</taxon>
        <taxon>Desulfobulbia</taxon>
        <taxon>Desulfobulbales</taxon>
        <taxon>Desulfobulbaceae</taxon>
        <taxon>Candidatus Desulfatifera</taxon>
    </lineage>
</organism>
<gene>
    <name evidence="5" type="ORF">H8E79_06605</name>
</gene>
<comment type="caution">
    <text evidence="5">The sequence shown here is derived from an EMBL/GenBank/DDBJ whole genome shotgun (WGS) entry which is preliminary data.</text>
</comment>
<evidence type="ECO:0000256" key="1">
    <source>
        <dbReference type="ARBA" id="ARBA00008857"/>
    </source>
</evidence>
<proteinExistence type="inferred from homology"/>
<dbReference type="EMBL" id="JACNLK010000054">
    <property type="protein sequence ID" value="MBC8208821.1"/>
    <property type="molecule type" value="Genomic_DNA"/>
</dbReference>
<dbReference type="SUPFAM" id="SSF56349">
    <property type="entry name" value="DNA breaking-rejoining enzymes"/>
    <property type="match status" value="1"/>
</dbReference>
<keyword evidence="2" id="KW-0229">DNA integration</keyword>
<accession>A0A8J6T9Q1</accession>